<feature type="transmembrane region" description="Helical" evidence="1">
    <location>
        <begin position="451"/>
        <end position="470"/>
    </location>
</feature>
<feature type="transmembrane region" description="Helical" evidence="1">
    <location>
        <begin position="364"/>
        <end position="386"/>
    </location>
</feature>
<proteinExistence type="predicted"/>
<feature type="transmembrane region" description="Helical" evidence="1">
    <location>
        <begin position="6"/>
        <end position="27"/>
    </location>
</feature>
<gene>
    <name evidence="2" type="ORF">FOL47_009658</name>
</gene>
<evidence type="ECO:0000256" key="1">
    <source>
        <dbReference type="SAM" id="Phobius"/>
    </source>
</evidence>
<keyword evidence="3" id="KW-1185">Reference proteome</keyword>
<evidence type="ECO:0000313" key="3">
    <source>
        <dbReference type="Proteomes" id="UP000591131"/>
    </source>
</evidence>
<dbReference type="Proteomes" id="UP000591131">
    <property type="component" value="Unassembled WGS sequence"/>
</dbReference>
<dbReference type="AlphaFoldDB" id="A0A7J6MT82"/>
<feature type="transmembrane region" description="Helical" evidence="1">
    <location>
        <begin position="406"/>
        <end position="431"/>
    </location>
</feature>
<comment type="caution">
    <text evidence="2">The sequence shown here is derived from an EMBL/GenBank/DDBJ whole genome shotgun (WGS) entry which is preliminary data.</text>
</comment>
<protein>
    <submittedName>
        <fullName evidence="2">Uncharacterized protein</fullName>
    </submittedName>
</protein>
<reference evidence="2 3" key="1">
    <citation type="submission" date="2020-04" db="EMBL/GenBank/DDBJ databases">
        <title>Perkinsus chesapeaki whole genome sequence.</title>
        <authorList>
            <person name="Bogema D.R."/>
        </authorList>
    </citation>
    <scope>NUCLEOTIDE SEQUENCE [LARGE SCALE GENOMIC DNA]</scope>
    <source>
        <strain evidence="2">ATCC PRA-425</strain>
    </source>
</reference>
<evidence type="ECO:0000313" key="2">
    <source>
        <dbReference type="EMBL" id="KAF4674121.1"/>
    </source>
</evidence>
<accession>A0A7J6MT82</accession>
<dbReference type="OrthoDB" id="441804at2759"/>
<sequence length="670" mass="71360">MSAIYVHRLQVAAVGVVYGISVSWAILNLRPREKAMRLDTRMKRNAAPYPRNVFKKRYIPPASTVTRYYPLSEPHVDLIKVLCKEGMDQGDSSALMFSLKPLMLHPSRLLAAVAKALSFAVMAFALWGCDLPDTGTCTQEIGHDRFISIKRQNDDPDHGPFELDSFSCGQGKAFTRVYLTRSHDLMQLFTPPEATGLTTCKDIFEAALAHAEDVRHRKQKKFWFDGTKKVTWEGVLNTLCITAEGTDDSDEPTPGGIVAPMAQAAPVVASAAVPVGVSYPTPSAEELVRRMEMVPIVGNGNSRSNSGGSVGMEFVFGYESSVPKVVTKRKSVADFWLGPSSMERGEIGPVSTTIVSLHAVSSCAMLPASSIPLAVACIPIVIPLTIEVDRMGFPLTDAGKSAVKGLLISSVLQGSLGVVEFLMGDLVTGFVNTLMAGIGMYSTQPQGVSWLPSYTIICFINGSIQFLGLIERFAYGNGPIFAGAAPLILNYLHLAAILHPVLNMASVYYGWQLLKELRDSYIAGATSVNSVSPGRFQGEGARGDGGSGAGIFGGQSATNFQAFSGEGFRLGDSSPGRGIIEPRPASVTEPQLGTVLVGVAKASQGGLLSDDLTPLVTDTVLCTRSFGITASLRSPPLMGSPLCGGGIISHIYTCVPVEGPALQSLCSIRE</sequence>
<dbReference type="EMBL" id="JAAPAO010000069">
    <property type="protein sequence ID" value="KAF4674121.1"/>
    <property type="molecule type" value="Genomic_DNA"/>
</dbReference>
<feature type="transmembrane region" description="Helical" evidence="1">
    <location>
        <begin position="491"/>
        <end position="511"/>
    </location>
</feature>
<keyword evidence="1" id="KW-0812">Transmembrane</keyword>
<organism evidence="2 3">
    <name type="scientific">Perkinsus chesapeaki</name>
    <name type="common">Clam parasite</name>
    <name type="synonym">Perkinsus andrewsi</name>
    <dbReference type="NCBI Taxonomy" id="330153"/>
    <lineage>
        <taxon>Eukaryota</taxon>
        <taxon>Sar</taxon>
        <taxon>Alveolata</taxon>
        <taxon>Perkinsozoa</taxon>
        <taxon>Perkinsea</taxon>
        <taxon>Perkinsida</taxon>
        <taxon>Perkinsidae</taxon>
        <taxon>Perkinsus</taxon>
    </lineage>
</organism>
<keyword evidence="1" id="KW-0472">Membrane</keyword>
<keyword evidence="1" id="KW-1133">Transmembrane helix</keyword>
<name>A0A7J6MT82_PERCH</name>